<protein>
    <submittedName>
        <fullName evidence="1">Uncharacterized protein</fullName>
    </submittedName>
</protein>
<reference evidence="1" key="1">
    <citation type="submission" date="2014-11" db="EMBL/GenBank/DDBJ databases">
        <authorList>
            <person name="Amaro Gonzalez C."/>
        </authorList>
    </citation>
    <scope>NUCLEOTIDE SEQUENCE</scope>
</reference>
<evidence type="ECO:0000313" key="1">
    <source>
        <dbReference type="EMBL" id="JAH42361.1"/>
    </source>
</evidence>
<organism evidence="1">
    <name type="scientific">Anguilla anguilla</name>
    <name type="common">European freshwater eel</name>
    <name type="synonym">Muraena anguilla</name>
    <dbReference type="NCBI Taxonomy" id="7936"/>
    <lineage>
        <taxon>Eukaryota</taxon>
        <taxon>Metazoa</taxon>
        <taxon>Chordata</taxon>
        <taxon>Craniata</taxon>
        <taxon>Vertebrata</taxon>
        <taxon>Euteleostomi</taxon>
        <taxon>Actinopterygii</taxon>
        <taxon>Neopterygii</taxon>
        <taxon>Teleostei</taxon>
        <taxon>Anguilliformes</taxon>
        <taxon>Anguillidae</taxon>
        <taxon>Anguilla</taxon>
    </lineage>
</organism>
<dbReference type="AlphaFoldDB" id="A0A0E9SM27"/>
<proteinExistence type="predicted"/>
<reference evidence="1" key="2">
    <citation type="journal article" date="2015" name="Fish Shellfish Immunol.">
        <title>Early steps in the European eel (Anguilla anguilla)-Vibrio vulnificus interaction in the gills: Role of the RtxA13 toxin.</title>
        <authorList>
            <person name="Callol A."/>
            <person name="Pajuelo D."/>
            <person name="Ebbesson L."/>
            <person name="Teles M."/>
            <person name="MacKenzie S."/>
            <person name="Amaro C."/>
        </authorList>
    </citation>
    <scope>NUCLEOTIDE SEQUENCE</scope>
</reference>
<name>A0A0E9SM27_ANGAN</name>
<dbReference type="EMBL" id="GBXM01066216">
    <property type="protein sequence ID" value="JAH42361.1"/>
    <property type="molecule type" value="Transcribed_RNA"/>
</dbReference>
<accession>A0A0E9SM27</accession>
<sequence>MLSLSPFLHSSPLSVKAWSPRA</sequence>